<keyword evidence="3" id="KW-0687">Ribonucleoprotein</keyword>
<evidence type="ECO:0000313" key="5">
    <source>
        <dbReference type="EMBL" id="SFR31742.1"/>
    </source>
</evidence>
<dbReference type="Proteomes" id="UP000199534">
    <property type="component" value="Unassembled WGS sequence"/>
</dbReference>
<protein>
    <submittedName>
        <fullName evidence="5">RPS31 30S ribosomal protein S31</fullName>
    </submittedName>
</protein>
<evidence type="ECO:0000256" key="4">
    <source>
        <dbReference type="SAM" id="MobiDB-lite"/>
    </source>
</evidence>
<accession>A0A1I6FP67</accession>
<reference evidence="5 6" key="1">
    <citation type="submission" date="2016-10" db="EMBL/GenBank/DDBJ databases">
        <authorList>
            <person name="de Groot N.N."/>
        </authorList>
    </citation>
    <scope>NUCLEOTIDE SEQUENCE [LARGE SCALE GENOMIC DNA]</scope>
    <source>
        <strain evidence="5 6">DSM 21019</strain>
    </source>
</reference>
<dbReference type="GO" id="GO:0005840">
    <property type="term" value="C:ribosome"/>
    <property type="evidence" value="ECO:0007669"/>
    <property type="project" value="UniProtKB-KW"/>
</dbReference>
<keyword evidence="2 5" id="KW-0689">Ribosomal protein</keyword>
<evidence type="ECO:0000313" key="6">
    <source>
        <dbReference type="Proteomes" id="UP000199534"/>
    </source>
</evidence>
<gene>
    <name evidence="5" type="ORF">SAMN04490243_0344</name>
</gene>
<dbReference type="GO" id="GO:1990904">
    <property type="term" value="C:ribonucleoprotein complex"/>
    <property type="evidence" value="ECO:0007669"/>
    <property type="project" value="UniProtKB-KW"/>
</dbReference>
<dbReference type="RefSeq" id="WP_092980175.1">
    <property type="nucleotide sequence ID" value="NZ_FOYQ01000001.1"/>
</dbReference>
<dbReference type="EMBL" id="FOYQ01000001">
    <property type="protein sequence ID" value="SFR31742.1"/>
    <property type="molecule type" value="Genomic_DNA"/>
</dbReference>
<evidence type="ECO:0000256" key="1">
    <source>
        <dbReference type="ARBA" id="ARBA00010834"/>
    </source>
</evidence>
<feature type="compositionally biased region" description="Basic residues" evidence="4">
    <location>
        <begin position="1"/>
        <end position="29"/>
    </location>
</feature>
<evidence type="ECO:0000256" key="3">
    <source>
        <dbReference type="ARBA" id="ARBA00023274"/>
    </source>
</evidence>
<name>A0A1I6FP67_9FLAO</name>
<dbReference type="AlphaFoldDB" id="A0A1I6FP67"/>
<evidence type="ECO:0000256" key="2">
    <source>
        <dbReference type="ARBA" id="ARBA00022980"/>
    </source>
</evidence>
<proteinExistence type="inferred from homology"/>
<organism evidence="5 6">
    <name type="scientific">Robiginitalea myxolifaciens</name>
    <dbReference type="NCBI Taxonomy" id="400055"/>
    <lineage>
        <taxon>Bacteria</taxon>
        <taxon>Pseudomonadati</taxon>
        <taxon>Bacteroidota</taxon>
        <taxon>Flavobacteriia</taxon>
        <taxon>Flavobacteriales</taxon>
        <taxon>Flavobacteriaceae</taxon>
        <taxon>Robiginitalea</taxon>
    </lineage>
</organism>
<keyword evidence="6" id="KW-1185">Reference proteome</keyword>
<feature type="compositionally biased region" description="Basic and acidic residues" evidence="4">
    <location>
        <begin position="30"/>
        <end position="42"/>
    </location>
</feature>
<dbReference type="NCBIfam" id="TIGR04560">
    <property type="entry name" value="ribo_THX"/>
    <property type="match status" value="1"/>
</dbReference>
<sequence length="42" mass="4798">MGKGDKKSKRGKIANKSYGVRRPRKIRKRTPVEEKISIKGKS</sequence>
<dbReference type="InterPro" id="IPR030826">
    <property type="entry name" value="Ribosomal_bTHX/bTHXc/bTHXm"/>
</dbReference>
<comment type="similarity">
    <text evidence="1">Belongs to the bacterial ribosomal protein bTHX family.</text>
</comment>
<dbReference type="OrthoDB" id="965797at2"/>
<feature type="region of interest" description="Disordered" evidence="4">
    <location>
        <begin position="1"/>
        <end position="42"/>
    </location>
</feature>